<dbReference type="PANTHER" id="PTHR43289">
    <property type="entry name" value="MITOGEN-ACTIVATED PROTEIN KINASE KINASE KINASE 20-RELATED"/>
    <property type="match status" value="1"/>
</dbReference>
<dbReference type="Gene3D" id="3.30.200.20">
    <property type="entry name" value="Phosphorylase Kinase, domain 1"/>
    <property type="match status" value="1"/>
</dbReference>
<feature type="domain" description="Protein kinase" evidence="8">
    <location>
        <begin position="16"/>
        <end position="280"/>
    </location>
</feature>
<dbReference type="InterPro" id="IPR008271">
    <property type="entry name" value="Ser/Thr_kinase_AS"/>
</dbReference>
<proteinExistence type="predicted"/>
<dbReference type="CDD" id="cd14014">
    <property type="entry name" value="STKc_PknB_like"/>
    <property type="match status" value="1"/>
</dbReference>
<feature type="transmembrane region" description="Helical" evidence="7">
    <location>
        <begin position="597"/>
        <end position="618"/>
    </location>
</feature>
<dbReference type="InterPro" id="IPR000719">
    <property type="entry name" value="Prot_kinase_dom"/>
</dbReference>
<evidence type="ECO:0000256" key="6">
    <source>
        <dbReference type="SAM" id="MobiDB-lite"/>
    </source>
</evidence>
<dbReference type="InterPro" id="IPR017441">
    <property type="entry name" value="Protein_kinase_ATP_BS"/>
</dbReference>
<evidence type="ECO:0000256" key="5">
    <source>
        <dbReference type="PROSITE-ProRule" id="PRU10141"/>
    </source>
</evidence>
<feature type="region of interest" description="Disordered" evidence="6">
    <location>
        <begin position="306"/>
        <end position="394"/>
    </location>
</feature>
<feature type="compositionally biased region" description="Pro residues" evidence="6">
    <location>
        <begin position="370"/>
        <end position="381"/>
    </location>
</feature>
<dbReference type="Pfam" id="PF00069">
    <property type="entry name" value="Pkinase"/>
    <property type="match status" value="1"/>
</dbReference>
<keyword evidence="7" id="KW-0472">Membrane</keyword>
<keyword evidence="10" id="KW-1185">Reference proteome</keyword>
<keyword evidence="7" id="KW-0812">Transmembrane</keyword>
<comment type="caution">
    <text evidence="9">The sequence shown here is derived from an EMBL/GenBank/DDBJ whole genome shotgun (WGS) entry which is preliminary data.</text>
</comment>
<dbReference type="Pfam" id="PF14219">
    <property type="entry name" value="DUF4328"/>
    <property type="match status" value="1"/>
</dbReference>
<dbReference type="PROSITE" id="PS00108">
    <property type="entry name" value="PROTEIN_KINASE_ST"/>
    <property type="match status" value="1"/>
</dbReference>
<dbReference type="SUPFAM" id="SSF56112">
    <property type="entry name" value="Protein kinase-like (PK-like)"/>
    <property type="match status" value="1"/>
</dbReference>
<evidence type="ECO:0000256" key="1">
    <source>
        <dbReference type="ARBA" id="ARBA00022679"/>
    </source>
</evidence>
<gene>
    <name evidence="9" type="ORF">ABUK86_12695</name>
</gene>
<dbReference type="PANTHER" id="PTHR43289:SF34">
    <property type="entry name" value="SERINE_THREONINE-PROTEIN KINASE YBDM-RELATED"/>
    <property type="match status" value="1"/>
</dbReference>
<keyword evidence="4 5" id="KW-0067">ATP-binding</keyword>
<dbReference type="InterPro" id="IPR025565">
    <property type="entry name" value="DUF4328"/>
</dbReference>
<dbReference type="PROSITE" id="PS00107">
    <property type="entry name" value="PROTEIN_KINASE_ATP"/>
    <property type="match status" value="1"/>
</dbReference>
<feature type="binding site" evidence="5">
    <location>
        <position position="44"/>
    </location>
    <ligand>
        <name>ATP</name>
        <dbReference type="ChEBI" id="CHEBI:30616"/>
    </ligand>
</feature>
<evidence type="ECO:0000256" key="3">
    <source>
        <dbReference type="ARBA" id="ARBA00022777"/>
    </source>
</evidence>
<keyword evidence="1" id="KW-0808">Transferase</keyword>
<keyword evidence="2 5" id="KW-0547">Nucleotide-binding</keyword>
<dbReference type="PROSITE" id="PS50011">
    <property type="entry name" value="PROTEIN_KINASE_DOM"/>
    <property type="match status" value="1"/>
</dbReference>
<evidence type="ECO:0000259" key="8">
    <source>
        <dbReference type="PROSITE" id="PS50011"/>
    </source>
</evidence>
<keyword evidence="7" id="KW-1133">Transmembrane helix</keyword>
<evidence type="ECO:0000313" key="9">
    <source>
        <dbReference type="EMBL" id="MES0834635.1"/>
    </source>
</evidence>
<dbReference type="RefSeq" id="WP_352983737.1">
    <property type="nucleotide sequence ID" value="NZ_JBEQNA010000006.1"/>
</dbReference>
<evidence type="ECO:0000313" key="10">
    <source>
        <dbReference type="Proteomes" id="UP001432401"/>
    </source>
</evidence>
<feature type="transmembrane region" description="Helical" evidence="7">
    <location>
        <begin position="543"/>
        <end position="566"/>
    </location>
</feature>
<evidence type="ECO:0000256" key="7">
    <source>
        <dbReference type="SAM" id="Phobius"/>
    </source>
</evidence>
<evidence type="ECO:0000256" key="2">
    <source>
        <dbReference type="ARBA" id="ARBA00022741"/>
    </source>
</evidence>
<feature type="transmembrane region" description="Helical" evidence="7">
    <location>
        <begin position="417"/>
        <end position="438"/>
    </location>
</feature>
<feature type="transmembrane region" description="Helical" evidence="7">
    <location>
        <begin position="459"/>
        <end position="486"/>
    </location>
</feature>
<dbReference type="Gene3D" id="1.10.510.10">
    <property type="entry name" value="Transferase(Phosphotransferase) domain 1"/>
    <property type="match status" value="1"/>
</dbReference>
<dbReference type="SMART" id="SM00220">
    <property type="entry name" value="S_TKc"/>
    <property type="match status" value="1"/>
</dbReference>
<name>A0ABV1ZU46_9ACTN</name>
<reference evidence="9 10" key="1">
    <citation type="submission" date="2024-06" db="EMBL/GenBank/DDBJ databases">
        <authorList>
            <person name="Bataeva Y.V."/>
            <person name="Grigorian L.N."/>
            <person name="Solomentsev V.I."/>
        </authorList>
    </citation>
    <scope>NUCLEOTIDE SEQUENCE [LARGE SCALE GENOMIC DNA]</scope>
    <source>
        <strain evidence="10">SCPM-O-B-12605 (RCAM04882)</strain>
    </source>
</reference>
<keyword evidence="3" id="KW-0418">Kinase</keyword>
<dbReference type="EMBL" id="JBEQNB010000006">
    <property type="protein sequence ID" value="MES0834635.1"/>
    <property type="molecule type" value="Genomic_DNA"/>
</dbReference>
<sequence>MATPLRDGDPLRIGPYRLAGRLGTGGMGRVFLGRSPGGRLVAVKTVHPELAEDSEFRRRFAAEATAARKVGGFYTAQVVDADPDADPPWLATAYIPGPSLHRAVADHGPLPAESVAVLGAGLAEGLAAVHACGVVHRDLKPANVVLAEDGPRLIDFGIARALDATSFTRTSTVLGTAAFMSPEQARTLPVGPASDVFSLGCVLAFAATGRSPFGQGPAHAVAYRIVHEAPDLDGVPTTLAPLVSGCLAKGPDDRPGVGGALEELAELTASLPAPAHERWLPEELTRVVARRTLALTAVVPAADVPEEAAPAMGTPTGGVPTGGVPEGDAPARGVPGGDAAPEGRAARGGRPGGTVPEPVPASGGHRGTAPRPPGVPAPGLPVDPVGPDGPPAPLLVHERRRARGEAPPRPPRGEQAAVHWLLVLFALAAAVAVVHQLVVAAESGVELSGHAYAASRELWGWRTFALALWCVQIALGAGLLVAWTVWFLRVRTLAESFAPGRLRYRPRMAVLGWFVPVGNLWLPKQIADDVWHASSPADRGGRTAPAGVVHLWWALWLPALATWPLFWTPWALMIEERHGIGDFGSIEVYEFEFLPMAWAALAAHAVAVPAAVAAAVFVRRLTDMQAARLGG</sequence>
<dbReference type="Proteomes" id="UP001432401">
    <property type="component" value="Unassembled WGS sequence"/>
</dbReference>
<dbReference type="InterPro" id="IPR011009">
    <property type="entry name" value="Kinase-like_dom_sf"/>
</dbReference>
<feature type="compositionally biased region" description="Gly residues" evidence="6">
    <location>
        <begin position="315"/>
        <end position="325"/>
    </location>
</feature>
<organism evidence="9 10">
    <name type="scientific">Nocardiopsis tropica</name>
    <dbReference type="NCBI Taxonomy" id="109330"/>
    <lineage>
        <taxon>Bacteria</taxon>
        <taxon>Bacillati</taxon>
        <taxon>Actinomycetota</taxon>
        <taxon>Actinomycetes</taxon>
        <taxon>Streptosporangiales</taxon>
        <taxon>Nocardiopsidaceae</taxon>
        <taxon>Nocardiopsis</taxon>
    </lineage>
</organism>
<accession>A0ABV1ZU46</accession>
<protein>
    <submittedName>
        <fullName evidence="9">DUF4328 domain-containing protein</fullName>
    </submittedName>
</protein>
<evidence type="ECO:0000256" key="4">
    <source>
        <dbReference type="ARBA" id="ARBA00022840"/>
    </source>
</evidence>